<comment type="similarity">
    <text evidence="1">Belongs to the RuvB family.</text>
</comment>
<dbReference type="PANTHER" id="PTHR11093">
    <property type="entry name" value="RUVB-RELATED REPTIN AND PONTIN"/>
    <property type="match status" value="1"/>
</dbReference>
<dbReference type="OMA" id="HIGIHSH"/>
<dbReference type="Gramene" id="C.cajan_31819.t">
    <property type="protein sequence ID" value="C.cajan_31819.t.cds1"/>
    <property type="gene ID" value="C.cajan_31819"/>
</dbReference>
<feature type="domain" description="TIP49 P-loop" evidence="2">
    <location>
        <begin position="17"/>
        <end position="69"/>
    </location>
</feature>
<protein>
    <recommendedName>
        <fullName evidence="1">RuvB-like helicase</fullName>
        <ecNumber evidence="1">3.6.4.12</ecNumber>
    </recommendedName>
</protein>
<evidence type="ECO:0000256" key="1">
    <source>
        <dbReference type="RuleBase" id="RU363048"/>
    </source>
</evidence>
<dbReference type="InterPro" id="IPR027417">
    <property type="entry name" value="P-loop_NTPase"/>
</dbReference>
<dbReference type="STRING" id="3821.A0A151RTT3"/>
<evidence type="ECO:0000259" key="2">
    <source>
        <dbReference type="Pfam" id="PF06068"/>
    </source>
</evidence>
<dbReference type="InterPro" id="IPR027238">
    <property type="entry name" value="RuvB-like"/>
</dbReference>
<dbReference type="Proteomes" id="UP000075243">
    <property type="component" value="Unassembled WGS sequence"/>
</dbReference>
<gene>
    <name evidence="3" type="ORF">KK1_032508</name>
</gene>
<name>A0A151RTT3_CAJCA</name>
<keyword evidence="4" id="KW-1185">Reference proteome</keyword>
<keyword evidence="1" id="KW-0805">Transcription regulation</keyword>
<dbReference type="Pfam" id="PF06068">
    <property type="entry name" value="TIP49"/>
    <property type="match status" value="1"/>
</dbReference>
<dbReference type="EMBL" id="KQ483574">
    <property type="protein sequence ID" value="KYP45945.1"/>
    <property type="molecule type" value="Genomic_DNA"/>
</dbReference>
<dbReference type="GO" id="GO:0016887">
    <property type="term" value="F:ATP hydrolysis activity"/>
    <property type="evidence" value="ECO:0007669"/>
    <property type="project" value="RHEA"/>
</dbReference>
<evidence type="ECO:0000313" key="4">
    <source>
        <dbReference type="Proteomes" id="UP000075243"/>
    </source>
</evidence>
<evidence type="ECO:0000313" key="3">
    <source>
        <dbReference type="EMBL" id="KYP45945.1"/>
    </source>
</evidence>
<dbReference type="Gene3D" id="3.40.50.300">
    <property type="entry name" value="P-loop containing nucleotide triphosphate hydrolases"/>
    <property type="match status" value="1"/>
</dbReference>
<dbReference type="InterPro" id="IPR010339">
    <property type="entry name" value="TIP49_P-loop"/>
</dbReference>
<accession>A0A151RTT3</accession>
<dbReference type="GO" id="GO:0005524">
    <property type="term" value="F:ATP binding"/>
    <property type="evidence" value="ECO:0007669"/>
    <property type="project" value="UniProtKB-KW"/>
</dbReference>
<keyword evidence="1" id="KW-0067">ATP-binding</keyword>
<dbReference type="AlphaFoldDB" id="A0A151RTT3"/>
<keyword evidence="1" id="KW-0804">Transcription</keyword>
<keyword evidence="1" id="KW-0378">Hydrolase</keyword>
<dbReference type="GO" id="GO:0003678">
    <property type="term" value="F:DNA helicase activity"/>
    <property type="evidence" value="ECO:0007669"/>
    <property type="project" value="UniProtKB-EC"/>
</dbReference>
<keyword evidence="1" id="KW-0539">Nucleus</keyword>
<comment type="catalytic activity">
    <reaction evidence="1">
        <text>ATP + H2O = ADP + phosphate + H(+)</text>
        <dbReference type="Rhea" id="RHEA:13065"/>
        <dbReference type="ChEBI" id="CHEBI:15377"/>
        <dbReference type="ChEBI" id="CHEBI:15378"/>
        <dbReference type="ChEBI" id="CHEBI:30616"/>
        <dbReference type="ChEBI" id="CHEBI:43474"/>
        <dbReference type="ChEBI" id="CHEBI:456216"/>
        <dbReference type="EC" id="3.6.4.12"/>
    </reaction>
</comment>
<keyword evidence="1 3" id="KW-0347">Helicase</keyword>
<dbReference type="EC" id="3.6.4.12" evidence="1"/>
<organism evidence="3 4">
    <name type="scientific">Cajanus cajan</name>
    <name type="common">Pigeon pea</name>
    <name type="synonym">Cajanus indicus</name>
    <dbReference type="NCBI Taxonomy" id="3821"/>
    <lineage>
        <taxon>Eukaryota</taxon>
        <taxon>Viridiplantae</taxon>
        <taxon>Streptophyta</taxon>
        <taxon>Embryophyta</taxon>
        <taxon>Tracheophyta</taxon>
        <taxon>Spermatophyta</taxon>
        <taxon>Magnoliopsida</taxon>
        <taxon>eudicotyledons</taxon>
        <taxon>Gunneridae</taxon>
        <taxon>Pentapetalae</taxon>
        <taxon>rosids</taxon>
        <taxon>fabids</taxon>
        <taxon>Fabales</taxon>
        <taxon>Fabaceae</taxon>
        <taxon>Papilionoideae</taxon>
        <taxon>50 kb inversion clade</taxon>
        <taxon>NPAAA clade</taxon>
        <taxon>indigoferoid/millettioid clade</taxon>
        <taxon>Phaseoleae</taxon>
        <taxon>Cajanus</taxon>
    </lineage>
</organism>
<reference evidence="3" key="1">
    <citation type="journal article" date="2012" name="Nat. Biotechnol.">
        <title>Draft genome sequence of pigeonpea (Cajanus cajan), an orphan legume crop of resource-poor farmers.</title>
        <authorList>
            <person name="Varshney R.K."/>
            <person name="Chen W."/>
            <person name="Li Y."/>
            <person name="Bharti A.K."/>
            <person name="Saxena R.K."/>
            <person name="Schlueter J.A."/>
            <person name="Donoghue M.T."/>
            <person name="Azam S."/>
            <person name="Fan G."/>
            <person name="Whaley A.M."/>
            <person name="Farmer A.D."/>
            <person name="Sheridan J."/>
            <person name="Iwata A."/>
            <person name="Tuteja R."/>
            <person name="Penmetsa R.V."/>
            <person name="Wu W."/>
            <person name="Upadhyaya H.D."/>
            <person name="Yang S.P."/>
            <person name="Shah T."/>
            <person name="Saxena K.B."/>
            <person name="Michael T."/>
            <person name="McCombie W.R."/>
            <person name="Yang B."/>
            <person name="Zhang G."/>
            <person name="Yang H."/>
            <person name="Wang J."/>
            <person name="Spillane C."/>
            <person name="Cook D.R."/>
            <person name="May G.D."/>
            <person name="Xu X."/>
            <person name="Jackson S.A."/>
        </authorList>
    </citation>
    <scope>NUCLEOTIDE SEQUENCE [LARGE SCALE GENOMIC DNA]</scope>
</reference>
<sequence>MAELRLSESCDLTRIERVGAHSYIRGLGLDSSFSPRAVSEGMVGQVIARKVVGVILQMIREGKIVKRAIRHSSAVAARWSQSSRLGF</sequence>
<proteinExistence type="inferred from homology"/>
<keyword evidence="1" id="KW-0547">Nucleotide-binding</keyword>